<evidence type="ECO:0000313" key="8">
    <source>
        <dbReference type="Proteomes" id="UP001597046"/>
    </source>
</evidence>
<reference evidence="8" key="1">
    <citation type="journal article" date="2019" name="Int. J. Syst. Evol. Microbiol.">
        <title>The Global Catalogue of Microorganisms (GCM) 10K type strain sequencing project: providing services to taxonomists for standard genome sequencing and annotation.</title>
        <authorList>
            <consortium name="The Broad Institute Genomics Platform"/>
            <consortium name="The Broad Institute Genome Sequencing Center for Infectious Disease"/>
            <person name="Wu L."/>
            <person name="Ma J."/>
        </authorList>
    </citation>
    <scope>NUCLEOTIDE SEQUENCE [LARGE SCALE GENOMIC DNA]</scope>
    <source>
        <strain evidence="8">CCUG 57508</strain>
    </source>
</reference>
<evidence type="ECO:0000256" key="4">
    <source>
        <dbReference type="ARBA" id="ARBA00023125"/>
    </source>
</evidence>
<keyword evidence="4 6" id="KW-0238">DNA-binding</keyword>
<dbReference type="Pfam" id="PF00872">
    <property type="entry name" value="Transposase_mut"/>
    <property type="match status" value="1"/>
</dbReference>
<evidence type="ECO:0000256" key="1">
    <source>
        <dbReference type="ARBA" id="ARBA00002190"/>
    </source>
</evidence>
<comment type="caution">
    <text evidence="7">The sequence shown here is derived from an EMBL/GenBank/DDBJ whole genome shotgun (WGS) entry which is preliminary data.</text>
</comment>
<keyword evidence="5 6" id="KW-0233">DNA recombination</keyword>
<evidence type="ECO:0000256" key="2">
    <source>
        <dbReference type="ARBA" id="ARBA00010961"/>
    </source>
</evidence>
<dbReference type="EMBL" id="JBHTKH010000032">
    <property type="protein sequence ID" value="MFD1056829.1"/>
    <property type="molecule type" value="Genomic_DNA"/>
</dbReference>
<evidence type="ECO:0000313" key="7">
    <source>
        <dbReference type="EMBL" id="MFD1056829.1"/>
    </source>
</evidence>
<dbReference type="PANTHER" id="PTHR33217:SF7">
    <property type="entry name" value="TRANSPOSASE FOR INSERTION SEQUENCE ELEMENT IS1081"/>
    <property type="match status" value="1"/>
</dbReference>
<proteinExistence type="inferred from homology"/>
<evidence type="ECO:0000256" key="6">
    <source>
        <dbReference type="RuleBase" id="RU365089"/>
    </source>
</evidence>
<evidence type="ECO:0000256" key="3">
    <source>
        <dbReference type="ARBA" id="ARBA00022578"/>
    </source>
</evidence>
<keyword evidence="8" id="KW-1185">Reference proteome</keyword>
<dbReference type="InterPro" id="IPR001207">
    <property type="entry name" value="Transposase_mutator"/>
</dbReference>
<keyword evidence="6" id="KW-0814">Transposable element</keyword>
<accession>A0ABW3N4W5</accession>
<dbReference type="Proteomes" id="UP001597046">
    <property type="component" value="Unassembled WGS sequence"/>
</dbReference>
<dbReference type="PANTHER" id="PTHR33217">
    <property type="entry name" value="TRANSPOSASE FOR INSERTION SEQUENCE ELEMENT IS1081"/>
    <property type="match status" value="1"/>
</dbReference>
<dbReference type="NCBIfam" id="NF033543">
    <property type="entry name" value="transpos_IS256"/>
    <property type="match status" value="1"/>
</dbReference>
<organism evidence="7 8">
    <name type="scientific">Terrabacter terrigena</name>
    <dbReference type="NCBI Taxonomy" id="574718"/>
    <lineage>
        <taxon>Bacteria</taxon>
        <taxon>Bacillati</taxon>
        <taxon>Actinomycetota</taxon>
        <taxon>Actinomycetes</taxon>
        <taxon>Micrococcales</taxon>
        <taxon>Intrasporangiaceae</taxon>
        <taxon>Terrabacter</taxon>
    </lineage>
</organism>
<name>A0ABW3N4W5_9MICO</name>
<evidence type="ECO:0000256" key="5">
    <source>
        <dbReference type="ARBA" id="ARBA00023172"/>
    </source>
</evidence>
<gene>
    <name evidence="7" type="ORF">ACFQ2V_21200</name>
</gene>
<comment type="function">
    <text evidence="1 6">Required for the transposition of the insertion element.</text>
</comment>
<comment type="similarity">
    <text evidence="2 6">Belongs to the transposase mutator family.</text>
</comment>
<sequence>MALSQSALSELLDAFRAGDGVDLIRESVRVVLQELIEAEASEVIGAGRYERTDTRITDRNGSRPRLLTTKAGDVALSIPKLRTGSFFPSVLEPRRRIDQALYAVVMEAYVHGVSTRAVDDLVVAMGGSGISKSEVSRICQGLDETVGAFRTRRLDHTEFPYVFLDATYLHVRTEAAQVTSKAVVVATGVTADGRREILGLDVGDSEDEVFWRAFLTGLKKRGLAGVRLAVSDQHAGLVAALRRSFQGASHQRCRVHFVRNLLAHVPRAQVDMVAAVFRTIFAQPDPESMATTWDQVRDQLAARFPKVGPLMDDAKAEVLAFNAFPRAHWRKIWSTNPLERLNKEIKRRARVVGIFPNEASVIRLVGAVLADTHDEWQTDERRYLSEASMAILYPDRDTEPIAAIDSGE</sequence>
<protein>
    <recommendedName>
        <fullName evidence="6">Mutator family transposase</fullName>
    </recommendedName>
</protein>
<dbReference type="RefSeq" id="WP_386055007.1">
    <property type="nucleotide sequence ID" value="NZ_JBHTKH010000032.1"/>
</dbReference>
<keyword evidence="3 6" id="KW-0815">Transposition</keyword>